<evidence type="ECO:0000313" key="2">
    <source>
        <dbReference type="Proteomes" id="UP001207742"/>
    </source>
</evidence>
<reference evidence="1 2" key="1">
    <citation type="submission" date="2022-10" db="EMBL/GenBank/DDBJ databases">
        <title>Chitinophaga nivalis PC15 sp. nov., isolated from Pyeongchang county, South Korea.</title>
        <authorList>
            <person name="Trinh H.N."/>
        </authorList>
    </citation>
    <scope>NUCLEOTIDE SEQUENCE [LARGE SCALE GENOMIC DNA]</scope>
    <source>
        <strain evidence="1 2">PC14</strain>
    </source>
</reference>
<accession>A0ABT3IWX6</accession>
<dbReference type="RefSeq" id="WP_264735288.1">
    <property type="nucleotide sequence ID" value="NZ_JAPDNR010000001.1"/>
</dbReference>
<sequence length="215" mass="25765">MYSRYALKYLEKSTTINDPKKALDKHGLDIRDVINLCGGFPPQRITELAIKIISTHEDIIHIKIFTDLYEIVRSINFDYRFIDNSYMHVYKPQQMIGTNLFLHQVKTARSRKMLKLKTVARATDEGDDIQWWGYYCWGRLGYQMMKDEQVEFLRWLNNFNRKEKTLHELLATIEGRQLWKNHGYTWRAEFHLDDESETMNNLRSYLQSKNIALYL</sequence>
<dbReference type="Proteomes" id="UP001207742">
    <property type="component" value="Unassembled WGS sequence"/>
</dbReference>
<protein>
    <submittedName>
        <fullName evidence="1">Uncharacterized protein</fullName>
    </submittedName>
</protein>
<dbReference type="EMBL" id="JAPDNS010000002">
    <property type="protein sequence ID" value="MCW3488486.1"/>
    <property type="molecule type" value="Genomic_DNA"/>
</dbReference>
<comment type="caution">
    <text evidence="1">The sequence shown here is derived from an EMBL/GenBank/DDBJ whole genome shotgun (WGS) entry which is preliminary data.</text>
</comment>
<gene>
    <name evidence="1" type="ORF">OL497_31640</name>
</gene>
<evidence type="ECO:0000313" key="1">
    <source>
        <dbReference type="EMBL" id="MCW3488486.1"/>
    </source>
</evidence>
<proteinExistence type="predicted"/>
<organism evidence="1 2">
    <name type="scientific">Chitinophaga nivalis</name>
    <dbReference type="NCBI Taxonomy" id="2991709"/>
    <lineage>
        <taxon>Bacteria</taxon>
        <taxon>Pseudomonadati</taxon>
        <taxon>Bacteroidota</taxon>
        <taxon>Chitinophagia</taxon>
        <taxon>Chitinophagales</taxon>
        <taxon>Chitinophagaceae</taxon>
        <taxon>Chitinophaga</taxon>
    </lineage>
</organism>
<keyword evidence="2" id="KW-1185">Reference proteome</keyword>
<name>A0ABT3IWX6_9BACT</name>